<name>A0AAV7P205_PLEWA</name>
<protein>
    <submittedName>
        <fullName evidence="2">Uncharacterized protein</fullName>
    </submittedName>
</protein>
<proteinExistence type="predicted"/>
<accession>A0AAV7P205</accession>
<feature type="compositionally biased region" description="Polar residues" evidence="1">
    <location>
        <begin position="73"/>
        <end position="82"/>
    </location>
</feature>
<dbReference type="AlphaFoldDB" id="A0AAV7P205"/>
<dbReference type="Proteomes" id="UP001066276">
    <property type="component" value="Chromosome 7"/>
</dbReference>
<dbReference type="EMBL" id="JANPWB010000011">
    <property type="protein sequence ID" value="KAJ1122292.1"/>
    <property type="molecule type" value="Genomic_DNA"/>
</dbReference>
<feature type="compositionally biased region" description="Basic residues" evidence="1">
    <location>
        <begin position="38"/>
        <end position="51"/>
    </location>
</feature>
<feature type="region of interest" description="Disordered" evidence="1">
    <location>
        <begin position="27"/>
        <end position="102"/>
    </location>
</feature>
<sequence length="139" mass="15321">MGVARAPQTINNIERRGLALRDEWTTADRKGSALSPLRTHKERGRRRQGLRRRTELRPQVAQPLLRGGEHCTGPTTARSTTGAIPLGHLATPPAATGNRDKWADRGLKYPGPHNFLYDLTCTPARCVVVDDHRTDAQAA</sequence>
<organism evidence="2 3">
    <name type="scientific">Pleurodeles waltl</name>
    <name type="common">Iberian ribbed newt</name>
    <dbReference type="NCBI Taxonomy" id="8319"/>
    <lineage>
        <taxon>Eukaryota</taxon>
        <taxon>Metazoa</taxon>
        <taxon>Chordata</taxon>
        <taxon>Craniata</taxon>
        <taxon>Vertebrata</taxon>
        <taxon>Euteleostomi</taxon>
        <taxon>Amphibia</taxon>
        <taxon>Batrachia</taxon>
        <taxon>Caudata</taxon>
        <taxon>Salamandroidea</taxon>
        <taxon>Salamandridae</taxon>
        <taxon>Pleurodelinae</taxon>
        <taxon>Pleurodeles</taxon>
    </lineage>
</organism>
<evidence type="ECO:0000256" key="1">
    <source>
        <dbReference type="SAM" id="MobiDB-lite"/>
    </source>
</evidence>
<gene>
    <name evidence="2" type="ORF">NDU88_000787</name>
</gene>
<evidence type="ECO:0000313" key="2">
    <source>
        <dbReference type="EMBL" id="KAJ1122292.1"/>
    </source>
</evidence>
<evidence type="ECO:0000313" key="3">
    <source>
        <dbReference type="Proteomes" id="UP001066276"/>
    </source>
</evidence>
<keyword evidence="3" id="KW-1185">Reference proteome</keyword>
<comment type="caution">
    <text evidence="2">The sequence shown here is derived from an EMBL/GenBank/DDBJ whole genome shotgun (WGS) entry which is preliminary data.</text>
</comment>
<reference evidence="2" key="1">
    <citation type="journal article" date="2022" name="bioRxiv">
        <title>Sequencing and chromosome-scale assembly of the giantPleurodeles waltlgenome.</title>
        <authorList>
            <person name="Brown T."/>
            <person name="Elewa A."/>
            <person name="Iarovenko S."/>
            <person name="Subramanian E."/>
            <person name="Araus A.J."/>
            <person name="Petzold A."/>
            <person name="Susuki M."/>
            <person name="Suzuki K.-i.T."/>
            <person name="Hayashi T."/>
            <person name="Toyoda A."/>
            <person name="Oliveira C."/>
            <person name="Osipova E."/>
            <person name="Leigh N.D."/>
            <person name="Simon A."/>
            <person name="Yun M.H."/>
        </authorList>
    </citation>
    <scope>NUCLEOTIDE SEQUENCE</scope>
    <source>
        <strain evidence="2">20211129_DDA</strain>
        <tissue evidence="2">Liver</tissue>
    </source>
</reference>